<evidence type="ECO:0000313" key="2">
    <source>
        <dbReference type="Proteomes" id="UP001234989"/>
    </source>
</evidence>
<gene>
    <name evidence="1" type="ORF">MTR67_024014</name>
</gene>
<dbReference type="Proteomes" id="UP001234989">
    <property type="component" value="Chromosome 5"/>
</dbReference>
<evidence type="ECO:0000313" key="1">
    <source>
        <dbReference type="EMBL" id="WMV30629.1"/>
    </source>
</evidence>
<accession>A0AAF0QUK6</accession>
<name>A0AAF0QUK6_SOLVR</name>
<proteinExistence type="predicted"/>
<keyword evidence="2" id="KW-1185">Reference proteome</keyword>
<reference evidence="1" key="1">
    <citation type="submission" date="2023-08" db="EMBL/GenBank/DDBJ databases">
        <title>A de novo genome assembly of Solanum verrucosum Schlechtendal, a Mexican diploid species geographically isolated from the other diploid A-genome species in potato relatives.</title>
        <authorList>
            <person name="Hosaka K."/>
        </authorList>
    </citation>
    <scope>NUCLEOTIDE SEQUENCE</scope>
    <source>
        <tissue evidence="1">Young leaves</tissue>
    </source>
</reference>
<dbReference type="PANTHER" id="PTHR33103">
    <property type="entry name" value="OS01G0153900 PROTEIN"/>
    <property type="match status" value="1"/>
</dbReference>
<dbReference type="AlphaFoldDB" id="A0AAF0QUK6"/>
<organism evidence="1 2">
    <name type="scientific">Solanum verrucosum</name>
    <dbReference type="NCBI Taxonomy" id="315347"/>
    <lineage>
        <taxon>Eukaryota</taxon>
        <taxon>Viridiplantae</taxon>
        <taxon>Streptophyta</taxon>
        <taxon>Embryophyta</taxon>
        <taxon>Tracheophyta</taxon>
        <taxon>Spermatophyta</taxon>
        <taxon>Magnoliopsida</taxon>
        <taxon>eudicotyledons</taxon>
        <taxon>Gunneridae</taxon>
        <taxon>Pentapetalae</taxon>
        <taxon>asterids</taxon>
        <taxon>lamiids</taxon>
        <taxon>Solanales</taxon>
        <taxon>Solanaceae</taxon>
        <taxon>Solanoideae</taxon>
        <taxon>Solaneae</taxon>
        <taxon>Solanum</taxon>
    </lineage>
</organism>
<dbReference type="PANTHER" id="PTHR33103:SF118">
    <property type="match status" value="1"/>
</dbReference>
<protein>
    <submittedName>
        <fullName evidence="1">Uncharacterized protein</fullName>
    </submittedName>
</protein>
<dbReference type="EMBL" id="CP133616">
    <property type="protein sequence ID" value="WMV30629.1"/>
    <property type="molecule type" value="Genomic_DNA"/>
</dbReference>
<sequence>MFLFSGEKCSLKLTIDTKTNRVVFAEATPNRFLDRDGGYAKGLIVYMVIDDFSVSPLSMISGLSKLTNVESTAEFEVKTIEFGVNEALEFLEASFQSKTVLSETFLKGVSLTISRLFGRKFMEIISFSFYNTIK</sequence>
<dbReference type="Pfam" id="PF05056">
    <property type="entry name" value="DUF674"/>
    <property type="match status" value="1"/>
</dbReference>
<dbReference type="InterPro" id="IPR007750">
    <property type="entry name" value="DUF674"/>
</dbReference>